<dbReference type="PANTHER" id="PTHR11412:SF81">
    <property type="entry name" value="COMPLEMENT C3"/>
    <property type="match status" value="1"/>
</dbReference>
<dbReference type="InterPro" id="IPR018933">
    <property type="entry name" value="Netrin_module_non-TIMP"/>
</dbReference>
<dbReference type="Gene3D" id="1.50.10.20">
    <property type="match status" value="1"/>
</dbReference>
<protein>
    <recommendedName>
        <fullName evidence="4">Complement C3</fullName>
    </recommendedName>
</protein>
<comment type="similarity">
    <text evidence="3">Belongs to the protease inhibitor I39 (alpha-2-macroglobulin) family.</text>
</comment>
<dbReference type="Pfam" id="PF17790">
    <property type="entry name" value="MG1"/>
    <property type="match status" value="1"/>
</dbReference>
<dbReference type="FunFam" id="2.20.130.20:FF:000001">
    <property type="entry name" value="Complement C3"/>
    <property type="match status" value="1"/>
</dbReference>
<dbReference type="SMART" id="SM01361">
    <property type="entry name" value="A2M_recep"/>
    <property type="match status" value="1"/>
</dbReference>
<reference evidence="21" key="1">
    <citation type="submission" date="2018-11" db="EMBL/GenBank/DDBJ databases">
        <authorList>
            <person name="Zhu C.-K."/>
            <person name="Zhang Q.-Z."/>
            <person name="Fu Y.-W."/>
        </authorList>
    </citation>
    <scope>NUCLEOTIDE SEQUENCE</scope>
</reference>
<dbReference type="SUPFAM" id="SSF49410">
    <property type="entry name" value="Alpha-macroglobulin receptor domain"/>
    <property type="match status" value="1"/>
</dbReference>
<feature type="domain" description="NTR" evidence="20">
    <location>
        <begin position="1499"/>
        <end position="1641"/>
    </location>
</feature>
<dbReference type="FunFam" id="2.60.40.10:FF:001013">
    <property type="entry name" value="Complement C3"/>
    <property type="match status" value="1"/>
</dbReference>
<dbReference type="SMART" id="SM01419">
    <property type="entry name" value="Thiol-ester_cl"/>
    <property type="match status" value="1"/>
</dbReference>
<dbReference type="SMART" id="SM00643">
    <property type="entry name" value="C345C"/>
    <property type="match status" value="1"/>
</dbReference>
<dbReference type="Pfam" id="PF01835">
    <property type="entry name" value="MG2"/>
    <property type="match status" value="1"/>
</dbReference>
<dbReference type="InterPro" id="IPR009048">
    <property type="entry name" value="A-macroglobulin_rcpt-bd"/>
</dbReference>
<feature type="signal peptide" evidence="18">
    <location>
        <begin position="1"/>
        <end position="21"/>
    </location>
</feature>
<evidence type="ECO:0000256" key="14">
    <source>
        <dbReference type="ARBA" id="ARBA00093364"/>
    </source>
</evidence>
<dbReference type="Gene3D" id="2.60.40.1940">
    <property type="match status" value="1"/>
</dbReference>
<comment type="subcellular location">
    <subcellularLocation>
        <location evidence="2">Secreted</location>
    </subcellularLocation>
</comment>
<sequence length="1643" mass="183714">MDVKLLCLTVVLLSSPLLTLCDPLFVLSAPNLLRVGSSENVFVEAQDYSGATIDVKISVNNHPKKDKEILSKSVRLTAANNFQILTDIKIPDDQNYFSDDPLEKQYVYLQAQFPSHTVEKVVMVSFQSGYIFVQTDKPIYTPASTVQYRIFSLTPNLKPLSQSGVTVEIMNPQGITVSSEKIYPVKGMKSGKYAIPEVASLGMWKVVTQFANTPQKQFTADFGVKDYVLPTFEVKLKPSRSFFYVGDQSLTVDIEAKYLFGQKVEGNAFVVFGVMDDDKKTSIPTSLQKVQIMKGAGTAQLTREMITKAFRDINQLVGRSIYVSVSLLTDSGSEMVEAEKRGIQIVTSPYAIHFKKTPQFFKPGMPFDISVYVTNPDQTPAENVEVEVNPGRIRGHTTANGIAKVTVNTPGGSSTLQITAKTKEPQLRDEQQAVKMMTAQAYVPKGGSKNYLHIGIDAAELQIGDQMKVNLNTGQSPGVKDQDYTYMILSKGQIVQADRFKRRGQSLVTLSLPVTKDMVPSFRFLAYYHVGSSEVVSDSVWVDVKDTCMGKLKLQVKNKMNYYGTGDEVKLQITRDPGARVGLVVVDKAVHVLNKNRLTQTQIWDRIEKHDTGCTAGGGRDSMGVFSDAGLMFESHTAGGTNTRIVPECLVPAKRKRRAESLLQITSTLAGQYSGELKQCCVDGMRDNKLGYTCEQRATYIVDGPECVKTFLHCCNEMKTRKNMKTEEEEMILARSDDDDDFYTDSDEIVSRTQFPESWLWEEIDLCKDCPAPSTDKVIYLKDSITTWQVLAVSLSPTLGICVAEPEEIVVFKHLFIDLKIPYSAVRGEQPEIKAIIHNYTPKRQKVRVEFMETADVCSFASKKGKHRTIVNVDKDSSIAASYVIIPMTLGNHMIEVKASAYDSHYTDGVRKTLKVVSEGVLIPLHIQNVVLNPVKNGEKPIIVRAEIPADRVPDTPANTFISITGEEISQTVEQAISGDFMGRLIVQPRGCGEQNMIYMTLPLIATHYLDSTKQWENVGMERRNEAVNHINTGYQRQLGYRKKDGSYAAWVDRPSSTWLTAYVAKIFAMATNSVAIEDNVICSALKWLVLHKQQPDGSFKEESAVIHGEMVGDVRGKDAEASLTAFVVIAMQEAKEICAESVGSLHESIRKAVVFLEGRLQKLTNPYAVAMTSYAMANDGKLNKEVLMRHSTEGEAGRFWTVPGQPYHSREATAYAVLALVKAKDFDKAGEAVHWLGKQQSHYGGSGTTQATITVFQAVAMYRTQVKDVQNFNLDVELSVAGRSRPVKYTIKRDNVHLTRSDKVEINKDFNVTAKGTGTATLSVLTLYYARPVEKKSDCTFFDLTVKIQPDMETKQEGAIGTYKLTMDFFYKSDKTDATMTILDIGIPTGFKVESKDLEELSTRKERFIQKFEMDKELSERGSLILYLDKVSRKATERISFRMHKILDVGLLQPAAVTIYEYYSPNARCTKFFHPQRQDGAIYRLCKGDLCQCAEENCSYQKKHDVQDEDRLEKACEAGMDYVYKVTVVGMDLSQDSDIYRLKVVLVLKEGTDNDVEGKVRPFLARPSCREHLGLVEGKSYLIMGKSTDLPKLGGTLQYIFGEQTWVEYWPTREESQTKEYRDQYIGITEVENSLLKEGCAT</sequence>
<dbReference type="FunFam" id="2.40.50.120:FF:000013">
    <property type="entry name" value="Complement C3"/>
    <property type="match status" value="1"/>
</dbReference>
<dbReference type="InterPro" id="IPR002890">
    <property type="entry name" value="MG2"/>
</dbReference>
<keyword evidence="12" id="KW-1015">Disulfide bond</keyword>
<comment type="function">
    <text evidence="1">Acts as a chemoattractant for neutrophils in chronic inflammation.</text>
</comment>
<dbReference type="FunFam" id="2.60.40.1940:FF:000001">
    <property type="entry name" value="Complement component C3"/>
    <property type="match status" value="1"/>
</dbReference>
<dbReference type="SMART" id="SM00104">
    <property type="entry name" value="ANATO"/>
    <property type="match status" value="1"/>
</dbReference>
<dbReference type="Pfam" id="PF01821">
    <property type="entry name" value="ANATO"/>
    <property type="match status" value="1"/>
</dbReference>
<dbReference type="GO" id="GO:0004867">
    <property type="term" value="F:serine-type endopeptidase inhibitor activity"/>
    <property type="evidence" value="ECO:0007669"/>
    <property type="project" value="UniProtKB-KW"/>
</dbReference>
<dbReference type="Gene3D" id="2.40.50.120">
    <property type="match status" value="1"/>
</dbReference>
<dbReference type="EMBL" id="MK214674">
    <property type="protein sequence ID" value="QED91032.1"/>
    <property type="molecule type" value="mRNA"/>
</dbReference>
<dbReference type="Pfam" id="PF00207">
    <property type="entry name" value="A2M"/>
    <property type="match status" value="1"/>
</dbReference>
<evidence type="ECO:0000259" key="19">
    <source>
        <dbReference type="PROSITE" id="PS01178"/>
    </source>
</evidence>
<dbReference type="Pfam" id="PF07703">
    <property type="entry name" value="A2M_BRD"/>
    <property type="match status" value="1"/>
</dbReference>
<evidence type="ECO:0000256" key="17">
    <source>
        <dbReference type="ARBA" id="ARBA00093555"/>
    </source>
</evidence>
<dbReference type="Gene3D" id="6.20.50.160">
    <property type="match status" value="1"/>
</dbReference>
<dbReference type="InterPro" id="IPR047565">
    <property type="entry name" value="Alpha-macroglob_thiol-ester_cl"/>
</dbReference>
<dbReference type="InterPro" id="IPR041425">
    <property type="entry name" value="C3/4/5_MG1"/>
</dbReference>
<comment type="subunit">
    <text evidence="17">Interacts with CFH. Interacts with CR2.</text>
</comment>
<dbReference type="GO" id="GO:0006955">
    <property type="term" value="P:immune response"/>
    <property type="evidence" value="ECO:0007669"/>
    <property type="project" value="UniProtKB-ARBA"/>
</dbReference>
<dbReference type="InterPro" id="IPR040839">
    <property type="entry name" value="MG4"/>
</dbReference>
<evidence type="ECO:0000256" key="18">
    <source>
        <dbReference type="SAM" id="SignalP"/>
    </source>
</evidence>
<keyword evidence="13" id="KW-0325">Glycoprotein</keyword>
<comment type="subunit">
    <text evidence="16">During pregnancy, C3dg exists as a complex (probably a 2:2:2 heterohexamer) with AGT and the proform of PRG2. Interacts with CR2 (via the N-terminal Sushi domains 1 and 2).</text>
</comment>
<dbReference type="Gene3D" id="2.60.40.1930">
    <property type="match status" value="3"/>
</dbReference>
<keyword evidence="5" id="KW-0964">Secreted</keyword>
<dbReference type="Pfam" id="PF01759">
    <property type="entry name" value="NTR"/>
    <property type="match status" value="1"/>
</dbReference>
<dbReference type="InterPro" id="IPR048848">
    <property type="entry name" value="C3_CUB2"/>
</dbReference>
<evidence type="ECO:0000256" key="6">
    <source>
        <dbReference type="ARBA" id="ARBA00022553"/>
    </source>
</evidence>
<evidence type="ECO:0000256" key="4">
    <source>
        <dbReference type="ARBA" id="ARBA00017018"/>
    </source>
</evidence>
<evidence type="ECO:0000256" key="2">
    <source>
        <dbReference type="ARBA" id="ARBA00004613"/>
    </source>
</evidence>
<dbReference type="FunFam" id="1.50.10.20:FF:000008">
    <property type="entry name" value="Complement C3"/>
    <property type="match status" value="1"/>
</dbReference>
<evidence type="ECO:0000256" key="1">
    <source>
        <dbReference type="ARBA" id="ARBA00003326"/>
    </source>
</evidence>
<dbReference type="InterPro" id="IPR018081">
    <property type="entry name" value="Anaphylatoxin_comp_syst"/>
</dbReference>
<proteinExistence type="evidence at transcript level"/>
<dbReference type="Pfam" id="PF07678">
    <property type="entry name" value="TED_complement"/>
    <property type="match status" value="1"/>
</dbReference>
<keyword evidence="10" id="KW-0722">Serine protease inhibitor</keyword>
<evidence type="ECO:0000259" key="20">
    <source>
        <dbReference type="PROSITE" id="PS50189"/>
    </source>
</evidence>
<comment type="function">
    <text evidence="15">Adipogenic hormone that stimulates triglyceride synthesis and glucose transport in adipocytes, regulating fat storage and playing a role in postprandial triglyceride clearance. Appears to stimulate triglyceride synthesis via activation of the PLC, MAPK and AKT signaling pathways. Acts by binding to its receptor, C5AR2, activating G protein-coupled receptor signaling, promoting the phosphorylation, ARRB2-mediated internalization and endocytosis of C5AR2.</text>
</comment>
<dbReference type="CDD" id="cd03583">
    <property type="entry name" value="NTR_complement_C3"/>
    <property type="match status" value="1"/>
</dbReference>
<dbReference type="InterPro" id="IPR036595">
    <property type="entry name" value="A-macroglobulin_rcpt-bd_sf"/>
</dbReference>
<dbReference type="InterPro" id="IPR001134">
    <property type="entry name" value="Netrin_domain"/>
</dbReference>
<name>A0A6B7KB02_CORGI</name>
<keyword evidence="11" id="KW-0882">Thioester bond</keyword>
<dbReference type="InterPro" id="IPR050473">
    <property type="entry name" value="A2M/Complement_sys"/>
</dbReference>
<dbReference type="SMART" id="SM01360">
    <property type="entry name" value="A2M"/>
    <property type="match status" value="1"/>
</dbReference>
<evidence type="ECO:0000256" key="13">
    <source>
        <dbReference type="ARBA" id="ARBA00023180"/>
    </source>
</evidence>
<dbReference type="Gene3D" id="1.20.91.20">
    <property type="entry name" value="Anaphylotoxins (complement system)"/>
    <property type="match status" value="1"/>
</dbReference>
<dbReference type="CDD" id="cd02896">
    <property type="entry name" value="complement_C3_C4_C5"/>
    <property type="match status" value="1"/>
</dbReference>
<dbReference type="Gene3D" id="2.60.40.690">
    <property type="entry name" value="Alpha-macroglobulin, receptor-binding domain"/>
    <property type="match status" value="1"/>
</dbReference>
<evidence type="ECO:0000256" key="3">
    <source>
        <dbReference type="ARBA" id="ARBA00010952"/>
    </source>
</evidence>
<dbReference type="FunFam" id="2.60.40.10:FF:000155">
    <property type="entry name" value="complement C3 isoform X1"/>
    <property type="match status" value="1"/>
</dbReference>
<accession>A0A6B7KB02</accession>
<evidence type="ECO:0000256" key="12">
    <source>
        <dbReference type="ARBA" id="ARBA00023157"/>
    </source>
</evidence>
<dbReference type="CDD" id="cd00017">
    <property type="entry name" value="ANATO"/>
    <property type="match status" value="1"/>
</dbReference>
<evidence type="ECO:0000256" key="16">
    <source>
        <dbReference type="ARBA" id="ARBA00093492"/>
    </source>
</evidence>
<keyword evidence="7" id="KW-0165">Cleavage on pair of basic residues</keyword>
<dbReference type="PANTHER" id="PTHR11412">
    <property type="entry name" value="MACROGLOBULIN / COMPLEMENT"/>
    <property type="match status" value="1"/>
</dbReference>
<evidence type="ECO:0000256" key="8">
    <source>
        <dbReference type="ARBA" id="ARBA00022690"/>
    </source>
</evidence>
<dbReference type="Pfam" id="PF17791">
    <property type="entry name" value="MG3"/>
    <property type="match status" value="1"/>
</dbReference>
<feature type="chain" id="PRO_5025543197" description="Complement C3" evidence="18">
    <location>
        <begin position="22"/>
        <end position="1643"/>
    </location>
</feature>
<dbReference type="Gene3D" id="2.20.130.20">
    <property type="match status" value="1"/>
</dbReference>
<dbReference type="InterPro" id="IPR013783">
    <property type="entry name" value="Ig-like_fold"/>
</dbReference>
<dbReference type="PROSITE" id="PS00477">
    <property type="entry name" value="ALPHA_2_MACROGLOBULIN"/>
    <property type="match status" value="1"/>
</dbReference>
<evidence type="ECO:0000256" key="10">
    <source>
        <dbReference type="ARBA" id="ARBA00022900"/>
    </source>
</evidence>
<dbReference type="SMART" id="SM01359">
    <property type="entry name" value="A2M_N_2"/>
    <property type="match status" value="1"/>
</dbReference>
<dbReference type="FunFam" id="2.60.40.1930:FF:000008">
    <property type="entry name" value="Complement C3"/>
    <property type="match status" value="1"/>
</dbReference>
<dbReference type="InterPro" id="IPR000020">
    <property type="entry name" value="Anaphylatoxin/fibulin"/>
</dbReference>
<dbReference type="InterPro" id="IPR001599">
    <property type="entry name" value="Macroglobln_a2"/>
</dbReference>
<dbReference type="PROSITE" id="PS50189">
    <property type="entry name" value="NTR"/>
    <property type="match status" value="1"/>
</dbReference>
<feature type="domain" description="Anaphylatoxin-like" evidence="19">
    <location>
        <begin position="680"/>
        <end position="715"/>
    </location>
</feature>
<dbReference type="FunFam" id="2.60.40.1930:FF:000001">
    <property type="entry name" value="CD109 isoform 3"/>
    <property type="match status" value="1"/>
</dbReference>
<dbReference type="GO" id="GO:0005615">
    <property type="term" value="C:extracellular space"/>
    <property type="evidence" value="ECO:0007669"/>
    <property type="project" value="InterPro"/>
</dbReference>
<dbReference type="Gene3D" id="2.60.120.1540">
    <property type="match status" value="1"/>
</dbReference>
<evidence type="ECO:0000256" key="9">
    <source>
        <dbReference type="ARBA" id="ARBA00022729"/>
    </source>
</evidence>
<organism evidence="21">
    <name type="scientific">Coreius guichenoti</name>
    <name type="common">Largemouth bronze gudgeon</name>
    <name type="synonym">Saurogobio guichenoti</name>
    <dbReference type="NCBI Taxonomy" id="328532"/>
    <lineage>
        <taxon>Eukaryota</taxon>
        <taxon>Metazoa</taxon>
        <taxon>Chordata</taxon>
        <taxon>Craniata</taxon>
        <taxon>Vertebrata</taxon>
        <taxon>Euteleostomi</taxon>
        <taxon>Actinopterygii</taxon>
        <taxon>Neopterygii</taxon>
        <taxon>Teleostei</taxon>
        <taxon>Ostariophysi</taxon>
        <taxon>Cypriniformes</taxon>
        <taxon>Gobionidae</taxon>
        <taxon>Gobionidae incertae sedis</taxon>
        <taxon>Coreius</taxon>
    </lineage>
</organism>
<dbReference type="PROSITE" id="PS01178">
    <property type="entry name" value="ANAPHYLATOXIN_2"/>
    <property type="match status" value="1"/>
</dbReference>
<dbReference type="FunFam" id="1.20.91.20:FF:000001">
    <property type="entry name" value="Complement C3"/>
    <property type="match status" value="1"/>
</dbReference>
<dbReference type="InterPro" id="IPR011626">
    <property type="entry name" value="Alpha-macroglobulin_TED"/>
</dbReference>
<dbReference type="PROSITE" id="PS01177">
    <property type="entry name" value="ANAPHYLATOXIN_1"/>
    <property type="match status" value="1"/>
</dbReference>
<evidence type="ECO:0000256" key="5">
    <source>
        <dbReference type="ARBA" id="ARBA00022525"/>
    </source>
</evidence>
<keyword evidence="9 18" id="KW-0732">Signal</keyword>
<dbReference type="InterPro" id="IPR008993">
    <property type="entry name" value="TIMP-like_OB-fold"/>
</dbReference>
<dbReference type="Pfam" id="PF21308">
    <property type="entry name" value="C3_CUB2"/>
    <property type="match status" value="1"/>
</dbReference>
<dbReference type="SUPFAM" id="SSF50242">
    <property type="entry name" value="TIMP-like"/>
    <property type="match status" value="1"/>
</dbReference>
<evidence type="ECO:0000256" key="11">
    <source>
        <dbReference type="ARBA" id="ARBA00022966"/>
    </source>
</evidence>
<comment type="function">
    <text evidence="14">Mediator of local inflammatory process released following cleavage by C3 convertase. Acts by binding to its receptor, C3AR1, activating G protein-coupled receptor signaling, promoting the phosphorylation, ARRB2-mediated internalization and endocytosis of C3AR1. C3a anaphylatoxin stimulates the activation of immune cells such as mast cells and basophilic leukocytes to release inflammation agents, such as cytokines, chemokines and histamine, which promote inflammation development. Also acts as potent chemoattractant for the migration of macrophages and neutrophils to the inflamed tissues, resulting in neutralization of the inflammatory triggers by multiple ways, such as phagocytosis and generation of reactive oxidants.</text>
</comment>
<dbReference type="InterPro" id="IPR019742">
    <property type="entry name" value="MacrogloblnA2_CS"/>
</dbReference>
<evidence type="ECO:0000313" key="21">
    <source>
        <dbReference type="EMBL" id="QED91032.1"/>
    </source>
</evidence>
<dbReference type="InterPro" id="IPR008930">
    <property type="entry name" value="Terpenoid_cyclase/PrenylTrfase"/>
</dbReference>
<dbReference type="Pfam" id="PF07677">
    <property type="entry name" value="A2M_recep"/>
    <property type="match status" value="1"/>
</dbReference>
<keyword evidence="8" id="KW-0646">Protease inhibitor</keyword>
<keyword evidence="6" id="KW-0597">Phosphoprotein</keyword>
<dbReference type="Pfam" id="PF17789">
    <property type="entry name" value="MG4"/>
    <property type="match status" value="1"/>
</dbReference>
<dbReference type="Gene3D" id="2.60.40.10">
    <property type="entry name" value="Immunoglobulins"/>
    <property type="match status" value="2"/>
</dbReference>
<dbReference type="SUPFAM" id="SSF48239">
    <property type="entry name" value="Terpenoid cyclases/Protein prenyltransferases"/>
    <property type="match status" value="1"/>
</dbReference>
<evidence type="ECO:0000256" key="15">
    <source>
        <dbReference type="ARBA" id="ARBA00093400"/>
    </source>
</evidence>
<dbReference type="SUPFAM" id="SSF47686">
    <property type="entry name" value="Anaphylotoxins (complement system)"/>
    <property type="match status" value="1"/>
</dbReference>
<dbReference type="InterPro" id="IPR041555">
    <property type="entry name" value="MG3"/>
</dbReference>
<evidence type="ECO:0000256" key="7">
    <source>
        <dbReference type="ARBA" id="ARBA00022685"/>
    </source>
</evidence>
<dbReference type="InterPro" id="IPR011625">
    <property type="entry name" value="A2M_N_BRD"/>
</dbReference>
<dbReference type="InterPro" id="IPR035815">
    <property type="entry name" value="NTR_complement_C3"/>
</dbReference>